<reference evidence="2" key="1">
    <citation type="submission" date="2013-01" db="EMBL/GenBank/DDBJ databases">
        <title>Draft Genome Sequence of a Mulberry Tree, Morus notabilis C.K. Schneid.</title>
        <authorList>
            <person name="He N."/>
            <person name="Zhao S."/>
        </authorList>
    </citation>
    <scope>NUCLEOTIDE SEQUENCE</scope>
</reference>
<keyword evidence="2" id="KW-1185">Reference proteome</keyword>
<evidence type="ECO:0000313" key="2">
    <source>
        <dbReference type="Proteomes" id="UP000030645"/>
    </source>
</evidence>
<dbReference type="EMBL" id="KE346101">
    <property type="protein sequence ID" value="EXC26217.1"/>
    <property type="molecule type" value="Genomic_DNA"/>
</dbReference>
<dbReference type="Proteomes" id="UP000030645">
    <property type="component" value="Unassembled WGS sequence"/>
</dbReference>
<name>W9SD48_9ROSA</name>
<proteinExistence type="predicted"/>
<gene>
    <name evidence="1" type="ORF">L484_022785</name>
</gene>
<dbReference type="AlphaFoldDB" id="W9SD48"/>
<evidence type="ECO:0000313" key="1">
    <source>
        <dbReference type="EMBL" id="EXC26217.1"/>
    </source>
</evidence>
<accession>W9SD48</accession>
<sequence>MKLPTVLNIGCPLTTKKSTSDQKYSSFASVFAFFTNSTAWSKSFGTNLRPWRLQPGGIDGAFSPFAINAIVFKNWTSPNASEIV</sequence>
<protein>
    <submittedName>
        <fullName evidence="1">Uncharacterized protein</fullName>
    </submittedName>
</protein>
<organism evidence="1 2">
    <name type="scientific">Morus notabilis</name>
    <dbReference type="NCBI Taxonomy" id="981085"/>
    <lineage>
        <taxon>Eukaryota</taxon>
        <taxon>Viridiplantae</taxon>
        <taxon>Streptophyta</taxon>
        <taxon>Embryophyta</taxon>
        <taxon>Tracheophyta</taxon>
        <taxon>Spermatophyta</taxon>
        <taxon>Magnoliopsida</taxon>
        <taxon>eudicotyledons</taxon>
        <taxon>Gunneridae</taxon>
        <taxon>Pentapetalae</taxon>
        <taxon>rosids</taxon>
        <taxon>fabids</taxon>
        <taxon>Rosales</taxon>
        <taxon>Moraceae</taxon>
        <taxon>Moreae</taxon>
        <taxon>Morus</taxon>
    </lineage>
</organism>